<dbReference type="PANTHER" id="PTHR37017:SF11">
    <property type="entry name" value="ESTERASE_LIPASE_THIOESTERASE DOMAIN-CONTAINING PROTEIN"/>
    <property type="match status" value="1"/>
</dbReference>
<dbReference type="EMBL" id="CAFBOK010000016">
    <property type="protein sequence ID" value="CAB4973004.1"/>
    <property type="molecule type" value="Genomic_DNA"/>
</dbReference>
<dbReference type="EMBL" id="CAEZXY010000005">
    <property type="protein sequence ID" value="CAB4696333.1"/>
    <property type="molecule type" value="Genomic_DNA"/>
</dbReference>
<evidence type="ECO:0000313" key="2">
    <source>
        <dbReference type="EMBL" id="CAB4336748.1"/>
    </source>
</evidence>
<evidence type="ECO:0000313" key="4">
    <source>
        <dbReference type="EMBL" id="CAB4577184.1"/>
    </source>
</evidence>
<dbReference type="EMBL" id="CAFBNJ010000017">
    <property type="protein sequence ID" value="CAB4945781.1"/>
    <property type="molecule type" value="Genomic_DNA"/>
</dbReference>
<evidence type="ECO:0000313" key="8">
    <source>
        <dbReference type="EMBL" id="CAB4973004.1"/>
    </source>
</evidence>
<gene>
    <name evidence="4" type="ORF">UFOPK1762_00266</name>
    <name evidence="5" type="ORF">UFOPK2624_00273</name>
    <name evidence="6" type="ORF">UFOPK3010_00142</name>
    <name evidence="2" type="ORF">UFOPK3331_00641</name>
    <name evidence="7" type="ORF">UFOPK3785_00500</name>
    <name evidence="8" type="ORF">UFOPK3927_00251</name>
    <name evidence="3" type="ORF">UFOPK4201_00323</name>
</gene>
<sequence length="221" mass="23265">MTTIVLTHGAFHGSWCFETLVSELDARGVKTALVDLPLTDLTEDAAAVTAVLDAVDGPVILLGHSYGGAVVTVAGNHPSVERLVYLTALGPDSGELGSGGPMTYGEQLLTTMRVDDDGLPFIDPEFAAQVFYPDIDPEEAAQWATKLRSGNTGGTVIVEKAAWRSTPSTYVVCTDDPILLVDGQRAVAERMGADVVEMSGDHSPMVARPAELADILVALLD</sequence>
<dbReference type="EMBL" id="CAFAAM010000010">
    <property type="protein sequence ID" value="CAB4793412.1"/>
    <property type="molecule type" value="Genomic_DNA"/>
</dbReference>
<dbReference type="EMBL" id="CAESAL010000015">
    <property type="protein sequence ID" value="CAB4336748.1"/>
    <property type="molecule type" value="Genomic_DNA"/>
</dbReference>
<dbReference type="InterPro" id="IPR052897">
    <property type="entry name" value="Sec-Metab_Biosynth_Hydrolase"/>
</dbReference>
<dbReference type="SUPFAM" id="SSF53474">
    <property type="entry name" value="alpha/beta-Hydrolases"/>
    <property type="match status" value="1"/>
</dbReference>
<dbReference type="EMBL" id="CAEZTY010000005">
    <property type="protein sequence ID" value="CAB4577184.1"/>
    <property type="molecule type" value="Genomic_DNA"/>
</dbReference>
<evidence type="ECO:0000313" key="7">
    <source>
        <dbReference type="EMBL" id="CAB4945781.1"/>
    </source>
</evidence>
<proteinExistence type="predicted"/>
<dbReference type="InterPro" id="IPR000073">
    <property type="entry name" value="AB_hydrolase_1"/>
</dbReference>
<organism evidence="2">
    <name type="scientific">freshwater metagenome</name>
    <dbReference type="NCBI Taxonomy" id="449393"/>
    <lineage>
        <taxon>unclassified sequences</taxon>
        <taxon>metagenomes</taxon>
        <taxon>ecological metagenomes</taxon>
    </lineage>
</organism>
<dbReference type="Pfam" id="PF12697">
    <property type="entry name" value="Abhydrolase_6"/>
    <property type="match status" value="1"/>
</dbReference>
<protein>
    <submittedName>
        <fullName evidence="2">Unannotated protein</fullName>
    </submittedName>
</protein>
<dbReference type="AlphaFoldDB" id="A0A6J5Z5S0"/>
<dbReference type="PANTHER" id="PTHR37017">
    <property type="entry name" value="AB HYDROLASE-1 DOMAIN-CONTAINING PROTEIN-RELATED"/>
    <property type="match status" value="1"/>
</dbReference>
<accession>A0A6J5Z5S0</accession>
<dbReference type="Gene3D" id="3.40.50.1820">
    <property type="entry name" value="alpha/beta hydrolase"/>
    <property type="match status" value="1"/>
</dbReference>
<feature type="domain" description="AB hydrolase-1" evidence="1">
    <location>
        <begin position="4"/>
        <end position="214"/>
    </location>
</feature>
<reference evidence="2" key="1">
    <citation type="submission" date="2020-05" db="EMBL/GenBank/DDBJ databases">
        <authorList>
            <person name="Chiriac C."/>
            <person name="Salcher M."/>
            <person name="Ghai R."/>
            <person name="Kavagutti S V."/>
        </authorList>
    </citation>
    <scope>NUCLEOTIDE SEQUENCE</scope>
</reference>
<evidence type="ECO:0000259" key="1">
    <source>
        <dbReference type="Pfam" id="PF12697"/>
    </source>
</evidence>
<evidence type="ECO:0000313" key="5">
    <source>
        <dbReference type="EMBL" id="CAB4696333.1"/>
    </source>
</evidence>
<evidence type="ECO:0000313" key="3">
    <source>
        <dbReference type="EMBL" id="CAB4370608.1"/>
    </source>
</evidence>
<evidence type="ECO:0000313" key="6">
    <source>
        <dbReference type="EMBL" id="CAB4793412.1"/>
    </source>
</evidence>
<name>A0A6J5Z5S0_9ZZZZ</name>
<dbReference type="InterPro" id="IPR029058">
    <property type="entry name" value="AB_hydrolase_fold"/>
</dbReference>
<dbReference type="EMBL" id="CAEUNJ010000009">
    <property type="protein sequence ID" value="CAB4370608.1"/>
    <property type="molecule type" value="Genomic_DNA"/>
</dbReference>